<dbReference type="SMART" id="SM00915">
    <property type="entry name" value="Jacalin"/>
    <property type="match status" value="1"/>
</dbReference>
<keyword evidence="2" id="KW-0430">Lectin</keyword>
<dbReference type="PROSITE" id="PS51752">
    <property type="entry name" value="JACALIN_LECTIN"/>
    <property type="match status" value="1"/>
</dbReference>
<dbReference type="GO" id="GO:0030246">
    <property type="term" value="F:carbohydrate binding"/>
    <property type="evidence" value="ECO:0007669"/>
    <property type="project" value="UniProtKB-KW"/>
</dbReference>
<evidence type="ECO:0000256" key="2">
    <source>
        <dbReference type="ARBA" id="ARBA00022734"/>
    </source>
</evidence>
<dbReference type="Pfam" id="PF01419">
    <property type="entry name" value="Jacalin"/>
    <property type="match status" value="1"/>
</dbReference>
<dbReference type="SUPFAM" id="SSF56973">
    <property type="entry name" value="Aerolisin/ETX pore-forming domain"/>
    <property type="match status" value="1"/>
</dbReference>
<dbReference type="OrthoDB" id="40902at2759"/>
<organism evidence="4 5">
    <name type="scientific">Tetrapyrgos nigripes</name>
    <dbReference type="NCBI Taxonomy" id="182062"/>
    <lineage>
        <taxon>Eukaryota</taxon>
        <taxon>Fungi</taxon>
        <taxon>Dikarya</taxon>
        <taxon>Basidiomycota</taxon>
        <taxon>Agaricomycotina</taxon>
        <taxon>Agaricomycetes</taxon>
        <taxon>Agaricomycetidae</taxon>
        <taxon>Agaricales</taxon>
        <taxon>Marasmiineae</taxon>
        <taxon>Marasmiaceae</taxon>
        <taxon>Tetrapyrgos</taxon>
    </lineage>
</organism>
<dbReference type="Gene3D" id="2.100.10.30">
    <property type="entry name" value="Jacalin-like lectin domain"/>
    <property type="match status" value="2"/>
</dbReference>
<dbReference type="EMBL" id="JAACJM010000122">
    <property type="protein sequence ID" value="KAF5344583.1"/>
    <property type="molecule type" value="Genomic_DNA"/>
</dbReference>
<dbReference type="Proteomes" id="UP000559256">
    <property type="component" value="Unassembled WGS sequence"/>
</dbReference>
<keyword evidence="1" id="KW-0732">Signal</keyword>
<dbReference type="AlphaFoldDB" id="A0A8H5CN87"/>
<reference evidence="4 5" key="1">
    <citation type="journal article" date="2020" name="ISME J.">
        <title>Uncovering the hidden diversity of litter-decomposition mechanisms in mushroom-forming fungi.</title>
        <authorList>
            <person name="Floudas D."/>
            <person name="Bentzer J."/>
            <person name="Ahren D."/>
            <person name="Johansson T."/>
            <person name="Persson P."/>
            <person name="Tunlid A."/>
        </authorList>
    </citation>
    <scope>NUCLEOTIDE SEQUENCE [LARGE SCALE GENOMIC DNA]</scope>
    <source>
        <strain evidence="4 5">CBS 291.85</strain>
    </source>
</reference>
<dbReference type="InterPro" id="IPR001229">
    <property type="entry name" value="Jacalin-like_lectin_dom"/>
</dbReference>
<dbReference type="InterPro" id="IPR052321">
    <property type="entry name" value="PolyBind_ProtTraffic"/>
</dbReference>
<evidence type="ECO:0000313" key="5">
    <source>
        <dbReference type="Proteomes" id="UP000559256"/>
    </source>
</evidence>
<keyword evidence="5" id="KW-1185">Reference proteome</keyword>
<sequence length="429" mass="45834">MTGEAIVSMTIWSDLDVDAIQFVTTFGRVSPKYGGSGGSPRILHGNLGDKARALMAWKGTSDTIVRSLEPVWSDTQDLSGTHVIVGESKGGTGGNAFDMLDTVGDPLTTRLTSITVDSGSAIDAIECKFQVGNKTVSSGKKGGSGGSAHTFELRSGEQITRIEGRANTEMCKLQFFTNQGRSSDVYGSDTGDPFVWLPPSYDPNNPGAEVTGLVCFEGASGTLVDRLAPVWAANPPLSYELIIDSFDEGQLQRDGKVEAAWDAEQVKDNSSTRDSLKSTFSWSMSAEKTSTITFSQSTRSLISIGKEVLVEVSAKGEVGIPFVGEGDVEKQIAVEVSGEKGWGNEMTDGKTVTRSYTETHSDEVIIRPKSEGQGKAIGYRMECANLQWTGKMVIIYSDGSTRTIQPVSGTLTSSSLTKIHATYTSVPLK</sequence>
<dbReference type="SUPFAM" id="SSF51101">
    <property type="entry name" value="Mannose-binding lectins"/>
    <property type="match status" value="2"/>
</dbReference>
<evidence type="ECO:0000259" key="3">
    <source>
        <dbReference type="PROSITE" id="PS51752"/>
    </source>
</evidence>
<dbReference type="PANTHER" id="PTHR33589:SF3">
    <property type="entry name" value="ZYMOGEN GRANULE MEMBRANE PROTEIN 16-LIKE"/>
    <property type="match status" value="1"/>
</dbReference>
<dbReference type="Gene3D" id="2.170.15.10">
    <property type="entry name" value="Proaerolysin, chain A, domain 3"/>
    <property type="match status" value="1"/>
</dbReference>
<evidence type="ECO:0000313" key="4">
    <source>
        <dbReference type="EMBL" id="KAF5344583.1"/>
    </source>
</evidence>
<feature type="domain" description="Jacalin-type lectin" evidence="3">
    <location>
        <begin position="83"/>
        <end position="233"/>
    </location>
</feature>
<proteinExistence type="predicted"/>
<comment type="caution">
    <text evidence="4">The sequence shown here is derived from an EMBL/GenBank/DDBJ whole genome shotgun (WGS) entry which is preliminary data.</text>
</comment>
<dbReference type="InterPro" id="IPR036404">
    <property type="entry name" value="Jacalin-like_lectin_dom_sf"/>
</dbReference>
<evidence type="ECO:0000256" key="1">
    <source>
        <dbReference type="ARBA" id="ARBA00022729"/>
    </source>
</evidence>
<protein>
    <recommendedName>
        <fullName evidence="3">Jacalin-type lectin domain-containing protein</fullName>
    </recommendedName>
</protein>
<gene>
    <name evidence="4" type="ORF">D9758_013885</name>
</gene>
<name>A0A8H5CN87_9AGAR</name>
<dbReference type="PANTHER" id="PTHR33589">
    <property type="entry name" value="OS11G0524900 PROTEIN"/>
    <property type="match status" value="1"/>
</dbReference>
<accession>A0A8H5CN87</accession>